<dbReference type="InterPro" id="IPR049552">
    <property type="entry name" value="PKS_DH_N"/>
</dbReference>
<dbReference type="GO" id="GO:0016491">
    <property type="term" value="F:oxidoreductase activity"/>
    <property type="evidence" value="ECO:0007669"/>
    <property type="project" value="InterPro"/>
</dbReference>
<dbReference type="Pfam" id="PF08659">
    <property type="entry name" value="KR"/>
    <property type="match status" value="1"/>
</dbReference>
<dbReference type="Proteomes" id="UP000011740">
    <property type="component" value="Unassembled WGS sequence"/>
</dbReference>
<dbReference type="InterPro" id="IPR050091">
    <property type="entry name" value="PKS_NRPS_Biosynth_Enz"/>
</dbReference>
<dbReference type="SUPFAM" id="SSF47336">
    <property type="entry name" value="ACP-like"/>
    <property type="match status" value="1"/>
</dbReference>
<keyword evidence="5" id="KW-0521">NADP</keyword>
<feature type="region of interest" description="N-terminal hotdog fold" evidence="9">
    <location>
        <begin position="902"/>
        <end position="1022"/>
    </location>
</feature>
<evidence type="ECO:0000313" key="14">
    <source>
        <dbReference type="EMBL" id="EME96750.1"/>
    </source>
</evidence>
<dbReference type="SUPFAM" id="SSF53901">
    <property type="entry name" value="Thiolase-like"/>
    <property type="match status" value="1"/>
</dbReference>
<feature type="domain" description="Carrier" evidence="11">
    <location>
        <begin position="2368"/>
        <end position="2446"/>
    </location>
</feature>
<dbReference type="Pfam" id="PF14765">
    <property type="entry name" value="PS-DH"/>
    <property type="match status" value="1"/>
</dbReference>
<evidence type="ECO:0000256" key="5">
    <source>
        <dbReference type="ARBA" id="ARBA00022857"/>
    </source>
</evidence>
<evidence type="ECO:0000256" key="3">
    <source>
        <dbReference type="ARBA" id="ARBA00022553"/>
    </source>
</evidence>
<dbReference type="InterPro" id="IPR009081">
    <property type="entry name" value="PP-bd_ACP"/>
</dbReference>
<dbReference type="InterPro" id="IPR036291">
    <property type="entry name" value="NAD(P)-bd_dom_sf"/>
</dbReference>
<dbReference type="InterPro" id="IPR018201">
    <property type="entry name" value="Ketoacyl_synth_AS"/>
</dbReference>
<evidence type="ECO:0000259" key="13">
    <source>
        <dbReference type="PROSITE" id="PS52019"/>
    </source>
</evidence>
<feature type="compositionally biased region" description="Basic and acidic residues" evidence="10">
    <location>
        <begin position="2452"/>
        <end position="2500"/>
    </location>
</feature>
<dbReference type="Pfam" id="PF00109">
    <property type="entry name" value="ketoacyl-synt"/>
    <property type="match status" value="1"/>
</dbReference>
<dbReference type="SMART" id="SM00827">
    <property type="entry name" value="PKS_AT"/>
    <property type="match status" value="1"/>
</dbReference>
<dbReference type="Pfam" id="PF02801">
    <property type="entry name" value="Ketoacyl-synt_C"/>
    <property type="match status" value="1"/>
</dbReference>
<dbReference type="InterPro" id="IPR042104">
    <property type="entry name" value="PKS_dehydratase_sf"/>
</dbReference>
<dbReference type="InterPro" id="IPR057326">
    <property type="entry name" value="KR_dom"/>
</dbReference>
<dbReference type="SMART" id="SM00825">
    <property type="entry name" value="PKS_KS"/>
    <property type="match status" value="1"/>
</dbReference>
<dbReference type="Pfam" id="PF16197">
    <property type="entry name" value="KAsynt_C_assoc"/>
    <property type="match status" value="1"/>
</dbReference>
<organism evidence="14 15">
    <name type="scientific">Streptomyces mobaraensis (strain ATCC 29032 / DSM 40847 / JCM 4168 / NBRC 13819 / NCIMB 11159 / IPCR 16-22)</name>
    <dbReference type="NCBI Taxonomy" id="1223523"/>
    <lineage>
        <taxon>Bacteria</taxon>
        <taxon>Bacillati</taxon>
        <taxon>Actinomycetota</taxon>
        <taxon>Actinomycetes</taxon>
        <taxon>Kitasatosporales</taxon>
        <taxon>Streptomycetaceae</taxon>
        <taxon>Streptomyces</taxon>
    </lineage>
</organism>
<dbReference type="InterPro" id="IPR049551">
    <property type="entry name" value="PKS_DH_C"/>
</dbReference>
<dbReference type="InterPro" id="IPR013154">
    <property type="entry name" value="ADH-like_N"/>
</dbReference>
<dbReference type="RefSeq" id="WP_004954611.1">
    <property type="nucleotide sequence ID" value="NZ_AORZ01000177.1"/>
</dbReference>
<comment type="caution">
    <text evidence="14">The sequence shown here is derived from an EMBL/GenBank/DDBJ whole genome shotgun (WGS) entry which is preliminary data.</text>
</comment>
<dbReference type="InterPro" id="IPR014030">
    <property type="entry name" value="Ketoacyl_synth_N"/>
</dbReference>
<dbReference type="GO" id="GO:0031177">
    <property type="term" value="F:phosphopantetheine binding"/>
    <property type="evidence" value="ECO:0007669"/>
    <property type="project" value="InterPro"/>
</dbReference>
<keyword evidence="6" id="KW-0045">Antibiotic biosynthesis</keyword>
<dbReference type="EMBL" id="AORZ01000177">
    <property type="protein sequence ID" value="EME96750.1"/>
    <property type="molecule type" value="Genomic_DNA"/>
</dbReference>
<dbReference type="InterPro" id="IPR032821">
    <property type="entry name" value="PKS_assoc"/>
</dbReference>
<keyword evidence="8" id="KW-0012">Acyltransferase</keyword>
<comment type="pathway">
    <text evidence="1">Antibiotic biosynthesis.</text>
</comment>
<keyword evidence="4" id="KW-0808">Transferase</keyword>
<name>M3BYB1_STRM1</name>
<dbReference type="CDD" id="cd05195">
    <property type="entry name" value="enoyl_red"/>
    <property type="match status" value="1"/>
</dbReference>
<dbReference type="SUPFAM" id="SSF53335">
    <property type="entry name" value="S-adenosyl-L-methionine-dependent methyltransferases"/>
    <property type="match status" value="1"/>
</dbReference>
<dbReference type="Gene3D" id="3.40.50.720">
    <property type="entry name" value="NAD(P)-binding Rossmann-like Domain"/>
    <property type="match status" value="3"/>
</dbReference>
<keyword evidence="7" id="KW-0511">Multifunctional enzyme</keyword>
<dbReference type="PROSITE" id="PS00606">
    <property type="entry name" value="KS3_1"/>
    <property type="match status" value="1"/>
</dbReference>
<dbReference type="InterPro" id="IPR013968">
    <property type="entry name" value="PKS_KR"/>
</dbReference>
<evidence type="ECO:0000313" key="15">
    <source>
        <dbReference type="Proteomes" id="UP000011740"/>
    </source>
</evidence>
<dbReference type="SMART" id="SM00826">
    <property type="entry name" value="PKS_DH"/>
    <property type="match status" value="1"/>
</dbReference>
<evidence type="ECO:0000256" key="8">
    <source>
        <dbReference type="ARBA" id="ARBA00023315"/>
    </source>
</evidence>
<dbReference type="InterPro" id="IPR013149">
    <property type="entry name" value="ADH-like_C"/>
</dbReference>
<dbReference type="InterPro" id="IPR011032">
    <property type="entry name" value="GroES-like_sf"/>
</dbReference>
<proteinExistence type="predicted"/>
<dbReference type="Pfam" id="PF08240">
    <property type="entry name" value="ADH_N"/>
    <property type="match status" value="1"/>
</dbReference>
<dbReference type="InterPro" id="IPR029063">
    <property type="entry name" value="SAM-dependent_MTases_sf"/>
</dbReference>
<dbReference type="GO" id="GO:0004315">
    <property type="term" value="F:3-oxoacyl-[acyl-carrier-protein] synthase activity"/>
    <property type="evidence" value="ECO:0007669"/>
    <property type="project" value="InterPro"/>
</dbReference>
<evidence type="ECO:0000256" key="7">
    <source>
        <dbReference type="ARBA" id="ARBA00023268"/>
    </source>
</evidence>
<evidence type="ECO:0000259" key="12">
    <source>
        <dbReference type="PROSITE" id="PS52004"/>
    </source>
</evidence>
<dbReference type="GO" id="GO:0017000">
    <property type="term" value="P:antibiotic biosynthetic process"/>
    <property type="evidence" value="ECO:0007669"/>
    <property type="project" value="UniProtKB-KW"/>
</dbReference>
<dbReference type="InterPro" id="IPR036736">
    <property type="entry name" value="ACP-like_sf"/>
</dbReference>
<keyword evidence="2" id="KW-0596">Phosphopantetheine</keyword>
<dbReference type="PROSITE" id="PS50075">
    <property type="entry name" value="CARRIER"/>
    <property type="match status" value="1"/>
</dbReference>
<dbReference type="Pfam" id="PF00550">
    <property type="entry name" value="PP-binding"/>
    <property type="match status" value="1"/>
</dbReference>
<feature type="active site" description="Proton acceptor; for dehydratase activity" evidence="9">
    <location>
        <position position="931"/>
    </location>
</feature>
<accession>M3BYB1</accession>
<feature type="domain" description="PKS/mFAS DH" evidence="13">
    <location>
        <begin position="902"/>
        <end position="1176"/>
    </location>
</feature>
<dbReference type="Pfam" id="PF21089">
    <property type="entry name" value="PKS_DH_N"/>
    <property type="match status" value="1"/>
</dbReference>
<protein>
    <submittedName>
        <fullName evidence="14">Putative type I polyketide synthase WcbR</fullName>
    </submittedName>
</protein>
<dbReference type="SMART" id="SM00822">
    <property type="entry name" value="PKS_KR"/>
    <property type="match status" value="1"/>
</dbReference>
<feature type="compositionally biased region" description="Pro residues" evidence="10">
    <location>
        <begin position="1191"/>
        <end position="1204"/>
    </location>
</feature>
<dbReference type="InterPro" id="IPR020806">
    <property type="entry name" value="PKS_PP-bd"/>
</dbReference>
<dbReference type="InterPro" id="IPR020841">
    <property type="entry name" value="PKS_Beta-ketoAc_synthase_dom"/>
</dbReference>
<dbReference type="Gene3D" id="3.90.180.10">
    <property type="entry name" value="Medium-chain alcohol dehydrogenases, catalytic domain"/>
    <property type="match status" value="1"/>
</dbReference>
<dbReference type="Gene3D" id="3.40.47.10">
    <property type="match status" value="1"/>
</dbReference>
<dbReference type="STRING" id="1223523.H340_29956"/>
<dbReference type="eggNOG" id="COG0604">
    <property type="taxonomic scope" value="Bacteria"/>
</dbReference>
<evidence type="ECO:0000256" key="6">
    <source>
        <dbReference type="ARBA" id="ARBA00023194"/>
    </source>
</evidence>
<sequence length="2506" mass="262201">MEADGREGAGRDPGAAIAIVGASCRLPGGIGGLAELWAALEEERDMITTLPPGRFDPVRFVDTGHPRPGKSYTAAGGFLEDPAGFDAAYFGISPKEATAMDPQHRLLLELTAEALDDAAVDPARLAGTDTAVFVGISDGSYAVMPAPREVTPYTMVGGALALAANRVSHAFDLRGPSMSVDTACSSALVALDRACRALRDGSCRTALCGGVNILLNPQQFVGFSQASMLSARGRCAAFSAHADGFVRAEGGGVVLLKPLADALADGDRVHGVILGTGTNCDGHTPGVFLPSTEAQEELLRRTAAEAGVDPDELVYFEAHGTGTHVGDPVEATAIGRALGMRRITGDLPIGSVKSNLGHLEPASGMAGLCKALLVLRHRTVPASLHAEPLNPAIDFAGLGLRPATGKLPVTASGRAVVGVNSFGFGGANAHVLVAAPDPAPEPDPAPPARPLPVLVSARSARALREAAARLADRLDACPEREFPDAAGTLWRRGRHEHRAVVLATGAREAARALRALTADGPAPDAPEGAVGKAAGRGRVAFVYSGNGSQWPGMGADLYAREAVFRDAVDELDARLAPRLGWSVAEALTRPPGSWRLEATECAQPLLLAVQLGTTAVLRAHGITPSAVLGHSVGEVAAAHAAGVLDTEGAARVIAERSAVQAPTRGAGRMAAVGLSAEEAADVLARYGDTVVLAGINSPRDVTVAGPAPDLAALGERLRGRGVLFHELDLDYAFHSPAMDGCEAPLTRALDGLEPSPATVPFYSTVTGTQLLGTELDAHYWWHNIRRPVRFADAAALAHEDGADVLLELGPHPVLTGYLRRSTRGDRRKPVTVLPTLRRADAGPRVLATTVAALIAAGAGASGPAFRPGRVVDLPAYPWQRGRHWTGGPRSWLRDPGDGVLDHPLLGERVPAPHPQWHGPVEPVAAPWLPDHRVKGAVLLPATGYVEMALAAGRRTLGDGPLDVGRLLIRSGLVIPRDDPGALALQSSLRPDDGTMTITSTARPGDTPRVHATARVRTLTAPRPAPVDPAAVRARCPRHVRAADYYRDRAATGLEYGPAFQVLTELSAGPAEVLAAYRHDAPGAPYVVHPALLDGALQAGVQLLADRLDAGQAFLPASIAAVRVWDTPSATGFVRARELFRSEDEVRWDLSLTDPDGRVTVHVEGCRLRRTSVGGGTPVTVHHTALRAAPRPGRPGSPAPLPPPRRILDALRPPEPPLRPGDERRARDALDEFAARHHANALARLLPDARAPFAVTDLLGPEPSAGHRAWALRLLDLMCRHGTALPLGDGRHRLTADNHDTAAPAHRCLDAAPAFGTALALAAAADRYWTAAPDAPPADHTETAELVQETLPAERRRCRLLRAALSRVAELWPAERPLRVLDTGEGATAVALLPVLPPDRTHYRLTGVPPAARPALLARLAALGHDAVVELTDPLADEAGEDFDIVLDDTPGDRPDPEAALRRTAALLTPGGYLITSLAHDTALRDLLHGPADGPALRPPPDGDAWPDLLRRAGFTDVARADTDGHTVLLGAAPSTPRRPEQPLATPPDAAFLLVTADRREDGLVTALAAALTRPGAPAVATGRAGGTAEEWTALLDAVPADDAATRHVVLLVGRTAGTGPDAPTAHAARTIAALGALAAAHARRDSGPGTRLWLVTHPHDALPGPVRDADPAAAALWGAARTLANEHPRLDTRRIALSRTGDPAADAERLARELVAPDEEDEVVLTPEGRFVPRERPGTAPVRMRPGETAFRLRLRDPGLSYRLSWTETVPARPGPGEVAVAVRAVGLNYRDVMQVMGLLPGELTEGTPSERGPGIECAGTVTACGPGVTQFRPGDRVVGVAPSCLATHTVTPVHWLTRLPDGIAFTEGAGAPIALITAHYGLGHLARLRPGETLLVHGAAGAVGLAALRYARHHGAHPIATAGSGLKRSALRSLGMEHVLDSRAPDFADRVRALTGGRGVDVVLNSLAGEAVVRGLELLRPGGRFVELGKRDIHENKPLPLHPFDNNIAFFGLDISALLPDRAFCARLIDEALIAELGHGTYHGLPHTTFPAARVHEAFRLLRHSRHIGKVVVTFEPDDEPPPVEPAASPHRPDPNGTYLVTGGTGGFGAVTARRLADRGARHIALVSRRGAAAPEAAAVLAALAARGVRATAYAADVTSAKAMRSVVRKIDRTGFPLRGVVHAATRYDDAPLTELDEAGAAAVLAPKATGAAVLDGLTRDRECDLFLCHSSGTALLGNVHQAPYVAGNLAVEALVRRRRREGLPGLAVAWGALSDTGHAARDGLLDGLAAVGVEPLTSRRALAVAEGLPATTDVVGAGRYHWPRVAALLPQATRPRLGALVPAGAADDGTARERRLDALRRMPAEAALDLLVEELTRLVADALGTSPDGLDPHTRLDAYGMDSLTGTQFFATLQQTYDVRIPPMELLSGNGTITGVAHQLRLGLGLEGKGGGDDAGERDGTGSRDGHDGRDGQDGRDGRDGHGGHGGHDGHSGHDERPAGTQEA</sequence>
<dbReference type="SUPFAM" id="SSF51735">
    <property type="entry name" value="NAD(P)-binding Rossmann-fold domains"/>
    <property type="match status" value="3"/>
</dbReference>
<dbReference type="InterPro" id="IPR016035">
    <property type="entry name" value="Acyl_Trfase/lysoPLipase"/>
</dbReference>
<dbReference type="Pfam" id="PF00107">
    <property type="entry name" value="ADH_zinc_N"/>
    <property type="match status" value="1"/>
</dbReference>
<dbReference type="GO" id="GO:0004312">
    <property type="term" value="F:fatty acid synthase activity"/>
    <property type="evidence" value="ECO:0007669"/>
    <property type="project" value="TreeGrafter"/>
</dbReference>
<feature type="region of interest" description="Disordered" evidence="10">
    <location>
        <begin position="2077"/>
        <end position="2096"/>
    </location>
</feature>
<dbReference type="Pfam" id="PF00698">
    <property type="entry name" value="Acyl_transf_1"/>
    <property type="match status" value="1"/>
</dbReference>
<dbReference type="Gene3D" id="3.40.50.150">
    <property type="entry name" value="Vaccinia Virus protein VP39"/>
    <property type="match status" value="1"/>
</dbReference>
<feature type="domain" description="Ketosynthase family 3 (KS3)" evidence="12">
    <location>
        <begin position="14"/>
        <end position="435"/>
    </location>
</feature>
<dbReference type="Gene3D" id="3.40.366.10">
    <property type="entry name" value="Malonyl-Coenzyme A Acyl Carrier Protein, domain 2"/>
    <property type="match status" value="1"/>
</dbReference>
<evidence type="ECO:0000259" key="11">
    <source>
        <dbReference type="PROSITE" id="PS50075"/>
    </source>
</evidence>
<dbReference type="SUPFAM" id="SSF50129">
    <property type="entry name" value="GroES-like"/>
    <property type="match status" value="1"/>
</dbReference>
<dbReference type="PROSITE" id="PS52004">
    <property type="entry name" value="KS3_2"/>
    <property type="match status" value="1"/>
</dbReference>
<dbReference type="CDD" id="cd00833">
    <property type="entry name" value="PKS"/>
    <property type="match status" value="1"/>
</dbReference>
<evidence type="ECO:0000256" key="10">
    <source>
        <dbReference type="SAM" id="MobiDB-lite"/>
    </source>
</evidence>
<evidence type="ECO:0000256" key="2">
    <source>
        <dbReference type="ARBA" id="ARBA00022450"/>
    </source>
</evidence>
<dbReference type="eggNOG" id="COG3321">
    <property type="taxonomic scope" value="Bacteria"/>
</dbReference>
<dbReference type="PANTHER" id="PTHR43775">
    <property type="entry name" value="FATTY ACID SYNTHASE"/>
    <property type="match status" value="1"/>
</dbReference>
<reference evidence="14 15" key="1">
    <citation type="journal article" date="2013" name="Genome Announc.">
        <title>Whole-Genome Shotgun Assembly and Analysis of the Genome of Streptomyces mobaraensis DSM 40847, a Strain for Industrial Production of Microbial Transglutaminase.</title>
        <authorList>
            <person name="Yang H."/>
            <person name="He T."/>
            <person name="Wu W."/>
            <person name="Zhu W."/>
            <person name="Lu B."/>
            <person name="Sun W."/>
        </authorList>
    </citation>
    <scope>NUCLEOTIDE SEQUENCE [LARGE SCALE GENOMIC DNA]</scope>
    <source>
        <strain evidence="14 15">DSM 40847</strain>
    </source>
</reference>
<feature type="region of interest" description="Disordered" evidence="10">
    <location>
        <begin position="1187"/>
        <end position="1223"/>
    </location>
</feature>
<dbReference type="PROSITE" id="PS52019">
    <property type="entry name" value="PKS_MFAS_DH"/>
    <property type="match status" value="1"/>
</dbReference>
<dbReference type="Gene3D" id="3.10.129.110">
    <property type="entry name" value="Polyketide synthase dehydratase"/>
    <property type="match status" value="1"/>
</dbReference>
<evidence type="ECO:0000256" key="1">
    <source>
        <dbReference type="ARBA" id="ARBA00004792"/>
    </source>
</evidence>
<feature type="region of interest" description="Disordered" evidence="10">
    <location>
        <begin position="2449"/>
        <end position="2506"/>
    </location>
</feature>
<dbReference type="Gene3D" id="3.30.70.3290">
    <property type="match status" value="1"/>
</dbReference>
<dbReference type="InterPro" id="IPR020843">
    <property type="entry name" value="ER"/>
</dbReference>
<dbReference type="InterPro" id="IPR020807">
    <property type="entry name" value="PKS_DH"/>
</dbReference>
<dbReference type="InterPro" id="IPR001227">
    <property type="entry name" value="Ac_transferase_dom_sf"/>
</dbReference>
<dbReference type="InterPro" id="IPR014043">
    <property type="entry name" value="Acyl_transferase_dom"/>
</dbReference>
<feature type="region of interest" description="C-terminal hotdog fold" evidence="9">
    <location>
        <begin position="1036"/>
        <end position="1176"/>
    </location>
</feature>
<dbReference type="Gene3D" id="1.10.1200.10">
    <property type="entry name" value="ACP-like"/>
    <property type="match status" value="1"/>
</dbReference>
<feature type="active site" description="Proton donor; for dehydratase activity" evidence="9">
    <location>
        <position position="1093"/>
    </location>
</feature>
<dbReference type="InterPro" id="IPR049900">
    <property type="entry name" value="PKS_mFAS_DH"/>
</dbReference>
<dbReference type="SUPFAM" id="SSF52151">
    <property type="entry name" value="FabD/lysophospholipase-like"/>
    <property type="match status" value="1"/>
</dbReference>
<dbReference type="FunFam" id="3.40.50.720:FF:000209">
    <property type="entry name" value="Polyketide synthase Pks12"/>
    <property type="match status" value="1"/>
</dbReference>
<dbReference type="InterPro" id="IPR016036">
    <property type="entry name" value="Malonyl_transacylase_ACP-bd"/>
</dbReference>
<dbReference type="SMART" id="SM00823">
    <property type="entry name" value="PKS_PP"/>
    <property type="match status" value="1"/>
</dbReference>
<dbReference type="PATRIC" id="fig|1223523.3.peg.6083"/>
<evidence type="ECO:0000256" key="9">
    <source>
        <dbReference type="PROSITE-ProRule" id="PRU01363"/>
    </source>
</evidence>
<dbReference type="SMART" id="SM00829">
    <property type="entry name" value="PKS_ER"/>
    <property type="match status" value="1"/>
</dbReference>
<gene>
    <name evidence="14" type="ORF">H340_29956</name>
</gene>
<dbReference type="GO" id="GO:0006633">
    <property type="term" value="P:fatty acid biosynthetic process"/>
    <property type="evidence" value="ECO:0007669"/>
    <property type="project" value="InterPro"/>
</dbReference>
<dbReference type="PANTHER" id="PTHR43775:SF37">
    <property type="entry name" value="SI:DKEY-61P9.11"/>
    <property type="match status" value="1"/>
</dbReference>
<dbReference type="PROSITE" id="PS51257">
    <property type="entry name" value="PROKAR_LIPOPROTEIN"/>
    <property type="match status" value="1"/>
</dbReference>
<dbReference type="InterPro" id="IPR016039">
    <property type="entry name" value="Thiolase-like"/>
</dbReference>
<evidence type="ECO:0000256" key="4">
    <source>
        <dbReference type="ARBA" id="ARBA00022679"/>
    </source>
</evidence>
<keyword evidence="3" id="KW-0597">Phosphoprotein</keyword>
<dbReference type="SUPFAM" id="SSF55048">
    <property type="entry name" value="Probable ACP-binding domain of malonyl-CoA ACP transacylase"/>
    <property type="match status" value="1"/>
</dbReference>
<dbReference type="InterPro" id="IPR014031">
    <property type="entry name" value="Ketoacyl_synth_C"/>
</dbReference>